<dbReference type="Proteomes" id="UP000199409">
    <property type="component" value="Unassembled WGS sequence"/>
</dbReference>
<evidence type="ECO:0000256" key="3">
    <source>
        <dbReference type="ARBA" id="ARBA00023163"/>
    </source>
</evidence>
<dbReference type="InterPro" id="IPR036271">
    <property type="entry name" value="Tet_transcr_reg_TetR-rel_C_sf"/>
</dbReference>
<keyword evidence="3" id="KW-0804">Transcription</keyword>
<name>A0A1H4DST4_9BACT</name>
<reference evidence="6 7" key="1">
    <citation type="submission" date="2016-10" db="EMBL/GenBank/DDBJ databases">
        <authorList>
            <person name="de Groot N.N."/>
        </authorList>
    </citation>
    <scope>NUCLEOTIDE SEQUENCE [LARGE SCALE GENOMIC DNA]</scope>
    <source>
        <strain evidence="6 7">DSM 7343</strain>
    </source>
</reference>
<dbReference type="Pfam" id="PF17932">
    <property type="entry name" value="TetR_C_24"/>
    <property type="match status" value="1"/>
</dbReference>
<accession>A0A1H4DST4</accession>
<dbReference type="InterPro" id="IPR041490">
    <property type="entry name" value="KstR2_TetR_C"/>
</dbReference>
<dbReference type="InterPro" id="IPR050109">
    <property type="entry name" value="HTH-type_TetR-like_transc_reg"/>
</dbReference>
<feature type="DNA-binding region" description="H-T-H motif" evidence="4">
    <location>
        <begin position="34"/>
        <end position="53"/>
    </location>
</feature>
<dbReference type="InterPro" id="IPR001647">
    <property type="entry name" value="HTH_TetR"/>
</dbReference>
<dbReference type="PROSITE" id="PS50977">
    <property type="entry name" value="HTH_TETR_2"/>
    <property type="match status" value="1"/>
</dbReference>
<dbReference type="AlphaFoldDB" id="A0A1H4DST4"/>
<dbReference type="SUPFAM" id="SSF48498">
    <property type="entry name" value="Tetracyclin repressor-like, C-terminal domain"/>
    <property type="match status" value="1"/>
</dbReference>
<evidence type="ECO:0000256" key="1">
    <source>
        <dbReference type="ARBA" id="ARBA00023015"/>
    </source>
</evidence>
<dbReference type="GO" id="GO:0000976">
    <property type="term" value="F:transcription cis-regulatory region binding"/>
    <property type="evidence" value="ECO:0007669"/>
    <property type="project" value="TreeGrafter"/>
</dbReference>
<proteinExistence type="predicted"/>
<dbReference type="EMBL" id="FNQN01000011">
    <property type="protein sequence ID" value="SEA75242.1"/>
    <property type="molecule type" value="Genomic_DNA"/>
</dbReference>
<dbReference type="STRING" id="37625.SAMN05660420_03069"/>
<keyword evidence="7" id="KW-1185">Reference proteome</keyword>
<evidence type="ECO:0000259" key="5">
    <source>
        <dbReference type="PROSITE" id="PS50977"/>
    </source>
</evidence>
<dbReference type="GO" id="GO:0003700">
    <property type="term" value="F:DNA-binding transcription factor activity"/>
    <property type="evidence" value="ECO:0007669"/>
    <property type="project" value="TreeGrafter"/>
</dbReference>
<gene>
    <name evidence="6" type="ORF">SAMN05660420_03069</name>
</gene>
<keyword evidence="2 4" id="KW-0238">DNA-binding</keyword>
<sequence length="201" mass="22483">MKVNAKHLPADERKKIIVATVIELAGEQDPNTITTAAIAKRMGLTQGALFRHFANKSAIFEAVMEWVEELLVGQVEAQFQVGLSPHAVLRAVFMTHVDFVSEFPGVPRILFAELQRPEETGSKLVVQRLLHRYRACLQQLFEEGKERQDFDIKLDTEAATILFIGTLQGLVVQSLLAGEIKRIKQNASKVFAIYQRGITNA</sequence>
<dbReference type="Gene3D" id="1.10.357.10">
    <property type="entry name" value="Tetracycline Repressor, domain 2"/>
    <property type="match status" value="1"/>
</dbReference>
<evidence type="ECO:0000313" key="6">
    <source>
        <dbReference type="EMBL" id="SEA75242.1"/>
    </source>
</evidence>
<protein>
    <submittedName>
        <fullName evidence="6">Transcriptional regulator, TetR family</fullName>
    </submittedName>
</protein>
<keyword evidence="1" id="KW-0805">Transcription regulation</keyword>
<dbReference type="SUPFAM" id="SSF46689">
    <property type="entry name" value="Homeodomain-like"/>
    <property type="match status" value="1"/>
</dbReference>
<dbReference type="PANTHER" id="PTHR30055">
    <property type="entry name" value="HTH-TYPE TRANSCRIPTIONAL REGULATOR RUTR"/>
    <property type="match status" value="1"/>
</dbReference>
<dbReference type="OrthoDB" id="3249at2"/>
<evidence type="ECO:0000256" key="2">
    <source>
        <dbReference type="ARBA" id="ARBA00023125"/>
    </source>
</evidence>
<evidence type="ECO:0000256" key="4">
    <source>
        <dbReference type="PROSITE-ProRule" id="PRU00335"/>
    </source>
</evidence>
<dbReference type="InterPro" id="IPR009057">
    <property type="entry name" value="Homeodomain-like_sf"/>
</dbReference>
<dbReference type="Pfam" id="PF00440">
    <property type="entry name" value="TetR_N"/>
    <property type="match status" value="1"/>
</dbReference>
<evidence type="ECO:0000313" key="7">
    <source>
        <dbReference type="Proteomes" id="UP000199409"/>
    </source>
</evidence>
<dbReference type="PANTHER" id="PTHR30055:SF240">
    <property type="entry name" value="HTH-TYPE TRANSCRIPTIONAL REGULATOR ACRR"/>
    <property type="match status" value="1"/>
</dbReference>
<feature type="domain" description="HTH tetR-type" evidence="5">
    <location>
        <begin position="11"/>
        <end position="71"/>
    </location>
</feature>
<dbReference type="RefSeq" id="WP_092350429.1">
    <property type="nucleotide sequence ID" value="NZ_FNQN01000011.1"/>
</dbReference>
<organism evidence="6 7">
    <name type="scientific">Desulfuromusa kysingii</name>
    <dbReference type="NCBI Taxonomy" id="37625"/>
    <lineage>
        <taxon>Bacteria</taxon>
        <taxon>Pseudomonadati</taxon>
        <taxon>Thermodesulfobacteriota</taxon>
        <taxon>Desulfuromonadia</taxon>
        <taxon>Desulfuromonadales</taxon>
        <taxon>Geopsychrobacteraceae</taxon>
        <taxon>Desulfuromusa</taxon>
    </lineage>
</organism>